<evidence type="ECO:0000313" key="1">
    <source>
        <dbReference type="EMBL" id="MDQ4213748.1"/>
    </source>
</evidence>
<dbReference type="EMBL" id="JAVFCB010000003">
    <property type="protein sequence ID" value="MDQ4213748.1"/>
    <property type="molecule type" value="Genomic_DNA"/>
</dbReference>
<reference evidence="1 2" key="1">
    <citation type="submission" date="2023-08" db="EMBL/GenBank/DDBJ databases">
        <title>Microbacterium sp. nov., isolated from a waste landfill.</title>
        <authorList>
            <person name="Wen W."/>
        </authorList>
    </citation>
    <scope>NUCLEOTIDE SEQUENCE [LARGE SCALE GENOMIC DNA]</scope>
    <source>
        <strain evidence="1 2">ASV81</strain>
    </source>
</reference>
<name>A0ABU0XF76_9MICO</name>
<protein>
    <submittedName>
        <fullName evidence="1">Uncharacterized protein</fullName>
    </submittedName>
</protein>
<keyword evidence="2" id="KW-1185">Reference proteome</keyword>
<sequence>MPKRPSPTKRRAQVGGLLWVRSIHDQRAPDELGGQTVEEQERLVREQMERDHRSPDRMLYRIGPAAVDSNDLLEILLGILEQTRIQHVFVAGAIYAQCSEDELMEHRYVLLRHGFMLTICDDE</sequence>
<dbReference type="RefSeq" id="WP_308488685.1">
    <property type="nucleotide sequence ID" value="NZ_JAVFCB010000003.1"/>
</dbReference>
<proteinExistence type="predicted"/>
<accession>A0ABU0XF76</accession>
<evidence type="ECO:0000313" key="2">
    <source>
        <dbReference type="Proteomes" id="UP001230289"/>
    </source>
</evidence>
<comment type="caution">
    <text evidence="1">The sequence shown here is derived from an EMBL/GenBank/DDBJ whole genome shotgun (WGS) entry which is preliminary data.</text>
</comment>
<dbReference type="Proteomes" id="UP001230289">
    <property type="component" value="Unassembled WGS sequence"/>
</dbReference>
<organism evidence="1 2">
    <name type="scientific">Microbacterium capsulatum</name>
    <dbReference type="NCBI Taxonomy" id="3041921"/>
    <lineage>
        <taxon>Bacteria</taxon>
        <taxon>Bacillati</taxon>
        <taxon>Actinomycetota</taxon>
        <taxon>Actinomycetes</taxon>
        <taxon>Micrococcales</taxon>
        <taxon>Microbacteriaceae</taxon>
        <taxon>Microbacterium</taxon>
    </lineage>
</organism>
<gene>
    <name evidence="1" type="ORF">RBR11_07440</name>
</gene>